<evidence type="ECO:0000256" key="3">
    <source>
        <dbReference type="ARBA" id="ARBA00022737"/>
    </source>
</evidence>
<proteinExistence type="inferred from homology"/>
<dbReference type="PANTHER" id="PTHR33463:SF187">
    <property type="entry name" value="AND NB-ARC DOMAIN DISEASE RESISTANCE PROTEIN, PUTATIVE-RELATED"/>
    <property type="match status" value="1"/>
</dbReference>
<dbReference type="InterPro" id="IPR036388">
    <property type="entry name" value="WH-like_DNA-bd_sf"/>
</dbReference>
<evidence type="ECO:0000256" key="6">
    <source>
        <dbReference type="ARBA" id="ARBA00022840"/>
    </source>
</evidence>
<keyword evidence="5" id="KW-0611">Plant defense</keyword>
<evidence type="ECO:0000256" key="1">
    <source>
        <dbReference type="ARBA" id="ARBA00008894"/>
    </source>
</evidence>
<dbReference type="Pfam" id="PF23559">
    <property type="entry name" value="WHD_DRP"/>
    <property type="match status" value="1"/>
</dbReference>
<dbReference type="InterPro" id="IPR032675">
    <property type="entry name" value="LRR_dom_sf"/>
</dbReference>
<gene>
    <name evidence="10" type="ORF">PanWU01x14_185580</name>
</gene>
<dbReference type="SUPFAM" id="SSF52058">
    <property type="entry name" value="L domain-like"/>
    <property type="match status" value="1"/>
</dbReference>
<dbReference type="Proteomes" id="UP000237105">
    <property type="component" value="Unassembled WGS sequence"/>
</dbReference>
<feature type="domain" description="Disease resistance protein winged helix" evidence="9">
    <location>
        <begin position="248"/>
        <end position="319"/>
    </location>
</feature>
<organism evidence="10 11">
    <name type="scientific">Parasponia andersonii</name>
    <name type="common">Sponia andersonii</name>
    <dbReference type="NCBI Taxonomy" id="3476"/>
    <lineage>
        <taxon>Eukaryota</taxon>
        <taxon>Viridiplantae</taxon>
        <taxon>Streptophyta</taxon>
        <taxon>Embryophyta</taxon>
        <taxon>Tracheophyta</taxon>
        <taxon>Spermatophyta</taxon>
        <taxon>Magnoliopsida</taxon>
        <taxon>eudicotyledons</taxon>
        <taxon>Gunneridae</taxon>
        <taxon>Pentapetalae</taxon>
        <taxon>rosids</taxon>
        <taxon>fabids</taxon>
        <taxon>Rosales</taxon>
        <taxon>Cannabaceae</taxon>
        <taxon>Parasponia</taxon>
    </lineage>
</organism>
<dbReference type="AlphaFoldDB" id="A0A2P5C411"/>
<protein>
    <submittedName>
        <fullName evidence="10">NB-ARC domain, LRR domain containing protein</fullName>
    </submittedName>
</protein>
<dbReference type="InterPro" id="IPR057135">
    <property type="entry name" value="At4g27190-like_LRR"/>
</dbReference>
<evidence type="ECO:0000313" key="10">
    <source>
        <dbReference type="EMBL" id="PON55749.1"/>
    </source>
</evidence>
<keyword evidence="6" id="KW-0067">ATP-binding</keyword>
<evidence type="ECO:0000259" key="9">
    <source>
        <dbReference type="Pfam" id="PF23559"/>
    </source>
</evidence>
<dbReference type="FunFam" id="1.10.10.10:FF:000322">
    <property type="entry name" value="Probable disease resistance protein At1g63360"/>
    <property type="match status" value="1"/>
</dbReference>
<dbReference type="Gene3D" id="1.10.10.10">
    <property type="entry name" value="Winged helix-like DNA-binding domain superfamily/Winged helix DNA-binding domain"/>
    <property type="match status" value="1"/>
</dbReference>
<dbReference type="Gene3D" id="3.40.50.300">
    <property type="entry name" value="P-loop containing nucleotide triphosphate hydrolases"/>
    <property type="match status" value="1"/>
</dbReference>
<comment type="caution">
    <text evidence="10">The sequence shown here is derived from an EMBL/GenBank/DDBJ whole genome shotgun (WGS) entry which is preliminary data.</text>
</comment>
<dbReference type="Gene3D" id="3.80.10.10">
    <property type="entry name" value="Ribonuclease Inhibitor"/>
    <property type="match status" value="2"/>
</dbReference>
<dbReference type="PRINTS" id="PR00364">
    <property type="entry name" value="DISEASERSIST"/>
</dbReference>
<comment type="similarity">
    <text evidence="1">Belongs to the disease resistance NB-LRR family.</text>
</comment>
<dbReference type="Pfam" id="PF23247">
    <property type="entry name" value="LRR_RPS2"/>
    <property type="match status" value="1"/>
</dbReference>
<dbReference type="GO" id="GO:0043531">
    <property type="term" value="F:ADP binding"/>
    <property type="evidence" value="ECO:0007669"/>
    <property type="project" value="InterPro"/>
</dbReference>
<evidence type="ECO:0000256" key="2">
    <source>
        <dbReference type="ARBA" id="ARBA00022614"/>
    </source>
</evidence>
<accession>A0A2P5C411</accession>
<dbReference type="OrthoDB" id="1926275at2759"/>
<evidence type="ECO:0000256" key="4">
    <source>
        <dbReference type="ARBA" id="ARBA00022741"/>
    </source>
</evidence>
<dbReference type="SUPFAM" id="SSF52540">
    <property type="entry name" value="P-loop containing nucleoside triphosphate hydrolases"/>
    <property type="match status" value="1"/>
</dbReference>
<dbReference type="EMBL" id="JXTB01000179">
    <property type="protein sequence ID" value="PON55749.1"/>
    <property type="molecule type" value="Genomic_DNA"/>
</dbReference>
<evidence type="ECO:0000256" key="5">
    <source>
        <dbReference type="ARBA" id="ARBA00022821"/>
    </source>
</evidence>
<keyword evidence="3" id="KW-0677">Repeat</keyword>
<evidence type="ECO:0000259" key="7">
    <source>
        <dbReference type="Pfam" id="PF00931"/>
    </source>
</evidence>
<feature type="domain" description="Disease resistance protein At4g27190-like leucine-rich repeats" evidence="8">
    <location>
        <begin position="582"/>
        <end position="696"/>
    </location>
</feature>
<feature type="domain" description="NB-ARC" evidence="7">
    <location>
        <begin position="7"/>
        <end position="156"/>
    </location>
</feature>
<sequence length="744" mass="84981">MIREFIIGNNDILCIGLYGMGGVGKTTLVTRVYNELLNHLNFSVFWMVASQNFSILKLQSDIAEAMNVDLKDEEDVSRRATILAEALKKRESPILILDDLWNDFPLENAGVVRGSGCKLVFTTRSLRVCHRMDSHMQIKVETLSNEESWALFMQKLGTGTPLTPQIKEIAKSLVEECDGLPLGIITVAGSMRGVDDICEWSNALETLRQATWEHDEDMQFDKVFRVLRYSYDMLKSQTLQECFLYCSLYPEDHEIERDELIAYFIDEGLIGRMGSRQAEFNRGHTILNVLENACLLHGGIENFERRRYVKMHDLIRDMALQIAKKNSRFLVKAAFESVNVLDSEIWSEGIYQVRSPTLSALLLRSCRELMKICPLSDLRALKRLDLSGSGITKLPEGMDRLTNLRDLSLSGTHKLQMIPEGVLRCFCNLQRLKLPIFHGNVKVRGIEITSLRKLELFQGKFYNINELHIYLSSWEKSSPGEYRLQVGDSLHSPKGNFEMEKSLQISDCQDLNVLCDSLKKASDLRLCTVSNCPRMTHLFCLACYSPPLAQRLEVLNLVCLQNFHELLLTRKCASSSSAEALTTDPAPPANTLSYLKEFRIQHCHKIKKLFTLPLPSNLQNLERFHVCYGQQLVEIVQVPDEDQEATSSIIVNTLPKLKILNLFRLPRLKSFCSSRKLVCESLKEIHIEGCPNLDRLPLFREDSPPPTSLERISVSREWWETIKFDHPNTKDVLTPFLLTLEESD</sequence>
<name>A0A2P5C411_PARAD</name>
<dbReference type="InterPro" id="IPR042197">
    <property type="entry name" value="Apaf_helical"/>
</dbReference>
<dbReference type="GO" id="GO:0006952">
    <property type="term" value="P:defense response"/>
    <property type="evidence" value="ECO:0007669"/>
    <property type="project" value="UniProtKB-KW"/>
</dbReference>
<keyword evidence="4" id="KW-0547">Nucleotide-binding</keyword>
<dbReference type="InterPro" id="IPR058922">
    <property type="entry name" value="WHD_DRP"/>
</dbReference>
<dbReference type="Gene3D" id="1.10.8.430">
    <property type="entry name" value="Helical domain of apoptotic protease-activating factors"/>
    <property type="match status" value="1"/>
</dbReference>
<dbReference type="InterPro" id="IPR050905">
    <property type="entry name" value="Plant_NBS-LRR"/>
</dbReference>
<dbReference type="InterPro" id="IPR027417">
    <property type="entry name" value="P-loop_NTPase"/>
</dbReference>
<dbReference type="InterPro" id="IPR002182">
    <property type="entry name" value="NB-ARC"/>
</dbReference>
<evidence type="ECO:0000259" key="8">
    <source>
        <dbReference type="Pfam" id="PF23247"/>
    </source>
</evidence>
<dbReference type="Pfam" id="PF00931">
    <property type="entry name" value="NB-ARC"/>
    <property type="match status" value="1"/>
</dbReference>
<dbReference type="GO" id="GO:0005524">
    <property type="term" value="F:ATP binding"/>
    <property type="evidence" value="ECO:0007669"/>
    <property type="project" value="UniProtKB-KW"/>
</dbReference>
<reference evidence="11" key="1">
    <citation type="submission" date="2016-06" db="EMBL/GenBank/DDBJ databases">
        <title>Parallel loss of symbiosis genes in relatives of nitrogen-fixing non-legume Parasponia.</title>
        <authorList>
            <person name="Van Velzen R."/>
            <person name="Holmer R."/>
            <person name="Bu F."/>
            <person name="Rutten L."/>
            <person name="Van Zeijl A."/>
            <person name="Liu W."/>
            <person name="Santuari L."/>
            <person name="Cao Q."/>
            <person name="Sharma T."/>
            <person name="Shen D."/>
            <person name="Roswanjaya Y."/>
            <person name="Wardhani T."/>
            <person name="Kalhor M.S."/>
            <person name="Jansen J."/>
            <person name="Van den Hoogen J."/>
            <person name="Gungor B."/>
            <person name="Hartog M."/>
            <person name="Hontelez J."/>
            <person name="Verver J."/>
            <person name="Yang W.-C."/>
            <person name="Schijlen E."/>
            <person name="Repin R."/>
            <person name="Schilthuizen M."/>
            <person name="Schranz E."/>
            <person name="Heidstra R."/>
            <person name="Miyata K."/>
            <person name="Fedorova E."/>
            <person name="Kohlen W."/>
            <person name="Bisseling T."/>
            <person name="Smit S."/>
            <person name="Geurts R."/>
        </authorList>
    </citation>
    <scope>NUCLEOTIDE SEQUENCE [LARGE SCALE GENOMIC DNA]</scope>
    <source>
        <strain evidence="11">cv. WU1-14</strain>
    </source>
</reference>
<dbReference type="PANTHER" id="PTHR33463">
    <property type="entry name" value="NB-ARC DOMAIN-CONTAINING PROTEIN-RELATED"/>
    <property type="match status" value="1"/>
</dbReference>
<keyword evidence="2" id="KW-0433">Leucine-rich repeat</keyword>
<keyword evidence="11" id="KW-1185">Reference proteome</keyword>
<evidence type="ECO:0000313" key="11">
    <source>
        <dbReference type="Proteomes" id="UP000237105"/>
    </source>
</evidence>